<accession>A0A2U2MWD8</accession>
<dbReference type="PANTHER" id="PTHR38687">
    <property type="entry name" value="CELL DIVISION PROTEIN DEDD-RELATED"/>
    <property type="match status" value="1"/>
</dbReference>
<dbReference type="PANTHER" id="PTHR38687:SF1">
    <property type="entry name" value="CELL DIVISION PROTEIN DEDD"/>
    <property type="match status" value="1"/>
</dbReference>
<feature type="domain" description="SPOR" evidence="2">
    <location>
        <begin position="93"/>
        <end position="172"/>
    </location>
</feature>
<dbReference type="GO" id="GO:0030428">
    <property type="term" value="C:cell septum"/>
    <property type="evidence" value="ECO:0007669"/>
    <property type="project" value="TreeGrafter"/>
</dbReference>
<dbReference type="InterPro" id="IPR052521">
    <property type="entry name" value="Cell_div_SPOR-domain"/>
</dbReference>
<keyword evidence="4" id="KW-1185">Reference proteome</keyword>
<dbReference type="Gene3D" id="3.30.70.1070">
    <property type="entry name" value="Sporulation related repeat"/>
    <property type="match status" value="1"/>
</dbReference>
<dbReference type="GO" id="GO:0042834">
    <property type="term" value="F:peptidoglycan binding"/>
    <property type="evidence" value="ECO:0007669"/>
    <property type="project" value="InterPro"/>
</dbReference>
<feature type="region of interest" description="Disordered" evidence="1">
    <location>
        <begin position="1"/>
        <end position="111"/>
    </location>
</feature>
<dbReference type="Pfam" id="PF05036">
    <property type="entry name" value="SPOR"/>
    <property type="match status" value="1"/>
</dbReference>
<name>A0A2U2MWD8_9GAMM</name>
<dbReference type="AlphaFoldDB" id="A0A2U2MWD8"/>
<sequence>MLLSGPVERTRVDVPLDVPEAPEPIAAPALPEADLLEEPPPGESLADMPRPAPEDAPAVGPATTEGGDSAATAPEADDPAPTDEPSADGDDGAAAEGGFAVQVGGFGSRDNAIRLRDRLREDGFETWVDEAEVDGRTVHRVRVGPVPARDEAEALAQRLAESHELPGLIIAR</sequence>
<feature type="compositionally biased region" description="Acidic residues" evidence="1">
    <location>
        <begin position="75"/>
        <end position="93"/>
    </location>
</feature>
<proteinExistence type="predicted"/>
<dbReference type="OrthoDB" id="7069135at2"/>
<dbReference type="GO" id="GO:0032506">
    <property type="term" value="P:cytokinetic process"/>
    <property type="evidence" value="ECO:0007669"/>
    <property type="project" value="TreeGrafter"/>
</dbReference>
<dbReference type="PROSITE" id="PS51724">
    <property type="entry name" value="SPOR"/>
    <property type="match status" value="1"/>
</dbReference>
<evidence type="ECO:0000313" key="4">
    <source>
        <dbReference type="Proteomes" id="UP000245474"/>
    </source>
</evidence>
<feature type="compositionally biased region" description="Low complexity" evidence="1">
    <location>
        <begin position="23"/>
        <end position="33"/>
    </location>
</feature>
<dbReference type="EMBL" id="QFFI01000046">
    <property type="protein sequence ID" value="PWG61177.1"/>
    <property type="molecule type" value="Genomic_DNA"/>
</dbReference>
<comment type="caution">
    <text evidence="3">The sequence shown here is derived from an EMBL/GenBank/DDBJ whole genome shotgun (WGS) entry which is preliminary data.</text>
</comment>
<dbReference type="InterPro" id="IPR007730">
    <property type="entry name" value="SPOR-like_dom"/>
</dbReference>
<evidence type="ECO:0000256" key="1">
    <source>
        <dbReference type="SAM" id="MobiDB-lite"/>
    </source>
</evidence>
<gene>
    <name evidence="3" type="ORF">DEM34_17825</name>
</gene>
<protein>
    <recommendedName>
        <fullName evidence="2">SPOR domain-containing protein</fullName>
    </recommendedName>
</protein>
<dbReference type="InterPro" id="IPR036680">
    <property type="entry name" value="SPOR-like_sf"/>
</dbReference>
<evidence type="ECO:0000313" key="3">
    <source>
        <dbReference type="EMBL" id="PWG61177.1"/>
    </source>
</evidence>
<organism evidence="3 4">
    <name type="scientific">Sediminicurvatus halobius</name>
    <dbReference type="NCBI Taxonomy" id="2182432"/>
    <lineage>
        <taxon>Bacteria</taxon>
        <taxon>Pseudomonadati</taxon>
        <taxon>Pseudomonadota</taxon>
        <taxon>Gammaproteobacteria</taxon>
        <taxon>Chromatiales</taxon>
        <taxon>Ectothiorhodospiraceae</taxon>
        <taxon>Sediminicurvatus</taxon>
    </lineage>
</organism>
<evidence type="ECO:0000259" key="2">
    <source>
        <dbReference type="PROSITE" id="PS51724"/>
    </source>
</evidence>
<dbReference type="GO" id="GO:0032153">
    <property type="term" value="C:cell division site"/>
    <property type="evidence" value="ECO:0007669"/>
    <property type="project" value="TreeGrafter"/>
</dbReference>
<dbReference type="Proteomes" id="UP000245474">
    <property type="component" value="Unassembled WGS sequence"/>
</dbReference>
<dbReference type="SUPFAM" id="SSF110997">
    <property type="entry name" value="Sporulation related repeat"/>
    <property type="match status" value="1"/>
</dbReference>
<reference evidence="3 4" key="1">
    <citation type="submission" date="2018-05" db="EMBL/GenBank/DDBJ databases">
        <title>Spiribacter halobius sp. nov., a moderately halophilic bacterium isolated from marine solar saltern.</title>
        <authorList>
            <person name="Zheng W.-S."/>
            <person name="Lu D.-C."/>
            <person name="Du Z.-J."/>
        </authorList>
    </citation>
    <scope>NUCLEOTIDE SEQUENCE [LARGE SCALE GENOMIC DNA]</scope>
    <source>
        <strain evidence="3 4">E85</strain>
    </source>
</reference>